<dbReference type="EC" id="3.1.11.5" evidence="15"/>
<dbReference type="CDD" id="cd22352">
    <property type="entry name" value="RecB_C-like"/>
    <property type="match status" value="1"/>
</dbReference>
<evidence type="ECO:0000256" key="6">
    <source>
        <dbReference type="ARBA" id="ARBA00022806"/>
    </source>
</evidence>
<comment type="function">
    <text evidence="15">A helicase/nuclease that prepares dsDNA breaks (DSB) for recombinational DNA repair. Binds to DSBs and unwinds DNA via a highly rapid and processive ATP-dependent bidirectional helicase activity. Unwinds dsDNA until it encounters a Chi (crossover hotspot instigator) sequence from the 3' direction. Cuts ssDNA a few nucleotides 3' to the Chi site. The properties and activities of the enzyme are changed at Chi. The Chi-altered holoenzyme produces a long 3'-ssDNA overhang and facilitates RecA-binding to the ssDNA for homologous DNA recombination and repair. Holoenzyme degrades any linearized DNA that is unable to undergo homologous recombination. In the holoenzyme this subunit contributes ATPase, 3'-5' helicase, exonuclease activity and loads RecA onto ssDNA.</text>
</comment>
<evidence type="ECO:0000256" key="7">
    <source>
        <dbReference type="ARBA" id="ARBA00022839"/>
    </source>
</evidence>
<dbReference type="Gene3D" id="1.10.3170.10">
    <property type="entry name" value="Recbcd, chain B, domain 2"/>
    <property type="match status" value="1"/>
</dbReference>
<proteinExistence type="inferred from homology"/>
<dbReference type="Gene3D" id="3.90.320.10">
    <property type="match status" value="2"/>
</dbReference>
<comment type="caution">
    <text evidence="18">The sequence shown here is derived from an EMBL/GenBank/DDBJ whole genome shotgun (WGS) entry which is preliminary data.</text>
</comment>
<evidence type="ECO:0000256" key="11">
    <source>
        <dbReference type="ARBA" id="ARBA00023204"/>
    </source>
</evidence>
<gene>
    <name evidence="15 18" type="primary">recB</name>
    <name evidence="18" type="ORF">CP99DC5_0422</name>
</gene>
<comment type="subunit">
    <text evidence="15">Heterotrimer of RecB, RecC and RecD. All subunits contribute to DNA-binding. Interacts with RecA.</text>
</comment>
<reference evidence="18 19" key="1">
    <citation type="submission" date="2013-04" db="EMBL/GenBank/DDBJ databases">
        <title>Genome sequence of Chlamydia psittaci 99DC5.</title>
        <authorList>
            <person name="Huot-Creasy H."/>
            <person name="McCracken C.L."/>
            <person name="Humphries M."/>
            <person name="Sachse K."/>
            <person name="Laroucau K."/>
            <person name="Bavoil P."/>
            <person name="Myers G.S."/>
        </authorList>
    </citation>
    <scope>NUCLEOTIDE SEQUENCE [LARGE SCALE GENOMIC DNA]</scope>
    <source>
        <strain evidence="18 19">99DC5</strain>
    </source>
</reference>
<evidence type="ECO:0000256" key="8">
    <source>
        <dbReference type="ARBA" id="ARBA00022840"/>
    </source>
</evidence>
<dbReference type="Gene3D" id="3.40.50.300">
    <property type="entry name" value="P-loop containing nucleotide triphosphate hydrolases"/>
    <property type="match status" value="3"/>
</dbReference>
<evidence type="ECO:0000256" key="5">
    <source>
        <dbReference type="ARBA" id="ARBA00022801"/>
    </source>
</evidence>
<evidence type="ECO:0000256" key="13">
    <source>
        <dbReference type="ARBA" id="ARBA00034617"/>
    </source>
</evidence>
<sequence length="1045" mass="120492">MKPFDIFHPETSIQGKYFLEASAGTGKTFTIEQIVLRALLEGSVSHVENILVVTFTNAATNELKLRIQENLKQAASQLKSAITNPEHPLPPYLSPPCDVKQLYMQVRNALASIDRMAIFTIHGFCNYVLQQHFPEMQISQKNSALTHSQTVLHHIRKYLSQDLWENVLFPEQFYLLAARYNSNSKHTSFLTDKLLSSYTVQTFDHLPSKSTTTSLLNTWHSSIRSKIKDIPKENFLEQALKYTESFKKQPFSITEDLLSFVDHLYASETSVRLLSFSKIAETFHPKNRLARYQPCHAFSYIEETSWFQDTEQFCNVDSIFNTLLHDLQLYLKNHYTWWLSPDESIVTLEELLRSSQAEEVIKSLRKRFQLILIDEFQDTDRKQWNIFAKLFAHNDFSGSLFLIGDPKQSIYEWRNADLVTYLKAKSTFPKTSQLHLINNYRSTPQLMQAINILFCKCSPFLEIPGYEPIEYHSLTPQSSEYFDNSQHAPIHLFSYDNVLDQAAWISQTASHLQATHGISFGRMAILVSDSAQAFDLITHCSIPVSFSKNKSIFHLTETYLLTIAWLEAILYPENYEKIQRVLLSSLFRHDLTDILEKKEHYSSYFFSLRSYIFDHGLLATFYHFMTLHGEALLKTPQGDLTFQEMERLCAYLGTLSSQPQHQLLYLQYFSETGRWEENLSFSSYSEDTEILKITTIHASKGLEYDVVFCPGLDKSKKNKSSSEWIREMYVACTRAKKQLFIPFQTSLNSRRNTALTNYVKQEGSYASILDLAQNLSKEHPSLFSLSTTHRQDPSTEPIYNLTPPSTFVLSPYPTKQIFSFSSVKTMLDNEVLVDSDIENPSISSALPKGRKTGIIIHKILENISPNFKIPISKILTTVSHFVKNTHLEGYEEMIAQKLFSTISSPLSFTSASFALKDVCPDKILSEEAFLFSNKEQLWQGAIDLFFEYNGKYYIIDWKTSFLGETTSKYSQENLFAYIKEHNLDYQGAIYIHAAKRFLQQFDITSDVEMGFVFIRGIDSEGNGFLCLPNYKTFNPTIDQKYPVYH</sequence>
<accession>A0ABN0MPP3</accession>
<keyword evidence="7 15" id="KW-0269">Exonuclease</keyword>
<dbReference type="InterPro" id="IPR011604">
    <property type="entry name" value="PDDEXK-like_dom_sf"/>
</dbReference>
<keyword evidence="12 15" id="KW-0413">Isomerase</keyword>
<dbReference type="InterPro" id="IPR011335">
    <property type="entry name" value="Restrct_endonuc-II-like"/>
</dbReference>
<keyword evidence="4 15" id="KW-0227">DNA damage</keyword>
<evidence type="ECO:0000256" key="9">
    <source>
        <dbReference type="ARBA" id="ARBA00022842"/>
    </source>
</evidence>
<dbReference type="GO" id="GO:0008854">
    <property type="term" value="F:exodeoxyribonuclease V activity"/>
    <property type="evidence" value="ECO:0007669"/>
    <property type="project" value="UniProtKB-EC"/>
</dbReference>
<keyword evidence="19" id="KW-1185">Reference proteome</keyword>
<dbReference type="PANTHER" id="PTHR11070:SF23">
    <property type="entry name" value="RECBCD ENZYME SUBUNIT RECB"/>
    <property type="match status" value="1"/>
</dbReference>
<dbReference type="GeneID" id="12242642"/>
<evidence type="ECO:0000313" key="19">
    <source>
        <dbReference type="Proteomes" id="UP000014627"/>
    </source>
</evidence>
<dbReference type="InterPro" id="IPR027417">
    <property type="entry name" value="P-loop_NTPase"/>
</dbReference>
<dbReference type="Proteomes" id="UP000014627">
    <property type="component" value="Unassembled WGS sequence"/>
</dbReference>
<evidence type="ECO:0000256" key="2">
    <source>
        <dbReference type="ARBA" id="ARBA00022723"/>
    </source>
</evidence>
<dbReference type="InterPro" id="IPR014016">
    <property type="entry name" value="UvrD-like_ATP-bd"/>
</dbReference>
<keyword evidence="9 15" id="KW-0460">Magnesium</keyword>
<dbReference type="Pfam" id="PF00580">
    <property type="entry name" value="UvrD-helicase"/>
    <property type="match status" value="1"/>
</dbReference>
<evidence type="ECO:0000256" key="12">
    <source>
        <dbReference type="ARBA" id="ARBA00023235"/>
    </source>
</evidence>
<dbReference type="SUPFAM" id="SSF52540">
    <property type="entry name" value="P-loop containing nucleoside triphosphate hydrolases"/>
    <property type="match status" value="1"/>
</dbReference>
<dbReference type="EMBL" id="ATLC01000045">
    <property type="protein sequence ID" value="EPJ28240.1"/>
    <property type="molecule type" value="Genomic_DNA"/>
</dbReference>
<keyword evidence="6 15" id="KW-0347">Helicase</keyword>
<comment type="catalytic activity">
    <reaction evidence="14 15">
        <text>ATP + H2O = ADP + phosphate + H(+)</text>
        <dbReference type="Rhea" id="RHEA:13065"/>
        <dbReference type="ChEBI" id="CHEBI:15377"/>
        <dbReference type="ChEBI" id="CHEBI:15378"/>
        <dbReference type="ChEBI" id="CHEBI:30616"/>
        <dbReference type="ChEBI" id="CHEBI:43474"/>
        <dbReference type="ChEBI" id="CHEBI:456216"/>
        <dbReference type="EC" id="5.6.2.4"/>
    </reaction>
</comment>
<dbReference type="PANTHER" id="PTHR11070">
    <property type="entry name" value="UVRD / RECB / PCRA DNA HELICASE FAMILY MEMBER"/>
    <property type="match status" value="1"/>
</dbReference>
<evidence type="ECO:0000256" key="10">
    <source>
        <dbReference type="ARBA" id="ARBA00023125"/>
    </source>
</evidence>
<dbReference type="InterPro" id="IPR014017">
    <property type="entry name" value="DNA_helicase_UvrD-like_C"/>
</dbReference>
<keyword evidence="11 15" id="KW-0234">DNA repair</keyword>
<keyword evidence="5 15" id="KW-0378">Hydrolase</keyword>
<feature type="domain" description="UvrD-like helicase ATP-binding" evidence="17">
    <location>
        <begin position="1"/>
        <end position="443"/>
    </location>
</feature>
<comment type="miscellaneous">
    <text evidence="15">In the RecBCD complex, RecB has a slow 3'-5' helicase, an exonuclease activity and loads RecA onto ssDNA, RecD has a fast 5'-3' helicase activity, while RecC stimulates the ATPase and processivity of the RecB helicase and contributes to recognition of the Chi site.</text>
</comment>
<dbReference type="SUPFAM" id="SSF52980">
    <property type="entry name" value="Restriction endonuclease-like"/>
    <property type="match status" value="1"/>
</dbReference>
<feature type="region of interest" description="DNA-binding and helicase activity, interacts with RecC" evidence="15">
    <location>
        <begin position="1"/>
        <end position="776"/>
    </location>
</feature>
<comment type="catalytic activity">
    <reaction evidence="15">
        <text>Exonucleolytic cleavage (in the presence of ATP) in either 5'- to 3'- or 3'- to 5'-direction to yield 5'-phosphooligonucleotides.</text>
        <dbReference type="EC" id="3.1.11.5"/>
    </reaction>
</comment>
<feature type="binding site" evidence="15">
    <location>
        <position position="956"/>
    </location>
    <ligand>
        <name>Mg(2+)</name>
        <dbReference type="ChEBI" id="CHEBI:18420"/>
    </ligand>
</feature>
<evidence type="ECO:0000256" key="1">
    <source>
        <dbReference type="ARBA" id="ARBA00022722"/>
    </source>
</evidence>
<comment type="catalytic activity">
    <reaction evidence="13 15">
        <text>Couples ATP hydrolysis with the unwinding of duplex DNA by translocating in the 3'-5' direction.</text>
        <dbReference type="EC" id="5.6.2.4"/>
    </reaction>
</comment>
<evidence type="ECO:0000256" key="4">
    <source>
        <dbReference type="ARBA" id="ARBA00022763"/>
    </source>
</evidence>
<comment type="domain">
    <text evidence="15">The C-terminal domain has nuclease activity and interacts with RecD. It interacts with RecA, facilitating its loading onto ssDNA.</text>
</comment>
<feature type="region of interest" description="Nuclease activity, interacts with RecD and RecA" evidence="15">
    <location>
        <begin position="814"/>
        <end position="1045"/>
    </location>
</feature>
<dbReference type="EC" id="5.6.2.4" evidence="15"/>
<dbReference type="PROSITE" id="PS51198">
    <property type="entry name" value="UVRD_HELICASE_ATP_BIND"/>
    <property type="match status" value="1"/>
</dbReference>
<protein>
    <recommendedName>
        <fullName evidence="15">RecBCD enzyme subunit RecB</fullName>
        <ecNumber evidence="15">3.1.11.5</ecNumber>
        <ecNumber evidence="15">5.6.2.4</ecNumber>
    </recommendedName>
    <alternativeName>
        <fullName evidence="15">DNA 3'-5' helicase subunit RecB</fullName>
    </alternativeName>
    <alternativeName>
        <fullName evidence="15">Exonuclease V subunit RecB</fullName>
        <shortName evidence="15">ExoV subunit RecB</shortName>
    </alternativeName>
    <alternativeName>
        <fullName evidence="15">Helicase/nuclease RecBCD subunit RecB</fullName>
    </alternativeName>
</protein>
<keyword evidence="10 15" id="KW-0238">DNA-binding</keyword>
<evidence type="ECO:0000256" key="14">
    <source>
        <dbReference type="ARBA" id="ARBA00048988"/>
    </source>
</evidence>
<keyword evidence="1 15" id="KW-0540">Nuclease</keyword>
<feature type="binding site" evidence="15">
    <location>
        <position position="943"/>
    </location>
    <ligand>
        <name>Mg(2+)</name>
        <dbReference type="ChEBI" id="CHEBI:18420"/>
    </ligand>
</feature>
<name>A0ABN0MPP3_CHLPS</name>
<keyword evidence="3 15" id="KW-0547">Nucleotide-binding</keyword>
<dbReference type="RefSeq" id="WP_013462572.1">
    <property type="nucleotide sequence ID" value="NZ_KE356190.1"/>
</dbReference>
<keyword evidence="2 15" id="KW-0479">Metal-binding</keyword>
<comment type="similarity">
    <text evidence="15">Belongs to the helicase family. UvrD subfamily.</text>
</comment>
<organism evidence="18 19">
    <name type="scientific">Chlamydia psittaci 99DC5</name>
    <dbReference type="NCBI Taxonomy" id="1112251"/>
    <lineage>
        <taxon>Bacteria</taxon>
        <taxon>Pseudomonadati</taxon>
        <taxon>Chlamydiota</taxon>
        <taxon>Chlamydiia</taxon>
        <taxon>Chlamydiales</taxon>
        <taxon>Chlamydiaceae</taxon>
        <taxon>Chlamydia/Chlamydophila group</taxon>
        <taxon>Chlamydia</taxon>
    </lineage>
</organism>
<keyword evidence="8 15" id="KW-0067">ATP-binding</keyword>
<feature type="binding site" evidence="16">
    <location>
        <begin position="21"/>
        <end position="28"/>
    </location>
    <ligand>
        <name>ATP</name>
        <dbReference type="ChEBI" id="CHEBI:30616"/>
    </ligand>
</feature>
<evidence type="ECO:0000256" key="15">
    <source>
        <dbReference type="HAMAP-Rule" id="MF_01485"/>
    </source>
</evidence>
<comment type="cofactor">
    <cofactor evidence="15">
        <name>Mg(2+)</name>
        <dbReference type="ChEBI" id="CHEBI:18420"/>
    </cofactor>
    <text evidence="15">Binds 1 Mg(2+) ion per subunit.</text>
</comment>
<dbReference type="InterPro" id="IPR000212">
    <property type="entry name" value="DNA_helicase_UvrD/REP"/>
</dbReference>
<dbReference type="NCBIfam" id="TIGR00609">
    <property type="entry name" value="recB"/>
    <property type="match status" value="1"/>
</dbReference>
<evidence type="ECO:0000313" key="18">
    <source>
        <dbReference type="EMBL" id="EPJ28240.1"/>
    </source>
</evidence>
<dbReference type="HAMAP" id="MF_01485">
    <property type="entry name" value="RecB"/>
    <property type="match status" value="1"/>
</dbReference>
<dbReference type="InterPro" id="IPR004586">
    <property type="entry name" value="RecB"/>
</dbReference>
<feature type="binding site" evidence="15">
    <location>
        <position position="857"/>
    </location>
    <ligand>
        <name>Mg(2+)</name>
        <dbReference type="ChEBI" id="CHEBI:18420"/>
    </ligand>
</feature>
<evidence type="ECO:0000256" key="3">
    <source>
        <dbReference type="ARBA" id="ARBA00022741"/>
    </source>
</evidence>
<evidence type="ECO:0000256" key="16">
    <source>
        <dbReference type="PROSITE-ProRule" id="PRU00560"/>
    </source>
</evidence>
<feature type="active site" description="For nuclease activity" evidence="15">
    <location>
        <position position="956"/>
    </location>
</feature>
<dbReference type="Pfam" id="PF13361">
    <property type="entry name" value="UvrD_C"/>
    <property type="match status" value="1"/>
</dbReference>
<evidence type="ECO:0000259" key="17">
    <source>
        <dbReference type="PROSITE" id="PS51198"/>
    </source>
</evidence>
<comment type="domain">
    <text evidence="15">The N-terminal DNA-binding domain is a ssDNA-dependent ATPase and has ATP-dependent 3'-5' helicase function. This domain interacts with RecC.</text>
</comment>